<keyword evidence="9" id="KW-0460">Magnesium</keyword>
<comment type="similarity">
    <text evidence="12 13">Belongs to the DnaG primase family.</text>
</comment>
<dbReference type="InterPro" id="IPR013264">
    <property type="entry name" value="DNAG_N"/>
</dbReference>
<accession>A0A5K7X6P8</accession>
<dbReference type="Pfam" id="PF13662">
    <property type="entry name" value="Toprim_4"/>
    <property type="match status" value="1"/>
</dbReference>
<dbReference type="InterPro" id="IPR050219">
    <property type="entry name" value="DnaG_primase"/>
</dbReference>
<feature type="domain" description="Toprim" evidence="15">
    <location>
        <begin position="264"/>
        <end position="347"/>
    </location>
</feature>
<keyword evidence="8 12" id="KW-0862">Zinc</keyword>
<keyword evidence="10 12" id="KW-0238">DNA-binding</keyword>
<evidence type="ECO:0000256" key="7">
    <source>
        <dbReference type="ARBA" id="ARBA00022771"/>
    </source>
</evidence>
<evidence type="ECO:0000256" key="2">
    <source>
        <dbReference type="ARBA" id="ARBA00022515"/>
    </source>
</evidence>
<keyword evidence="6 12" id="KW-0479">Metal-binding</keyword>
<evidence type="ECO:0000256" key="3">
    <source>
        <dbReference type="ARBA" id="ARBA00022679"/>
    </source>
</evidence>
<dbReference type="Gene3D" id="3.40.1360.10">
    <property type="match status" value="1"/>
</dbReference>
<dbReference type="GO" id="GO:0008270">
    <property type="term" value="F:zinc ion binding"/>
    <property type="evidence" value="ECO:0007669"/>
    <property type="project" value="UniProtKB-UniRule"/>
</dbReference>
<dbReference type="InterPro" id="IPR037068">
    <property type="entry name" value="DNA_primase_core_N_sf"/>
</dbReference>
<dbReference type="SMART" id="SM00400">
    <property type="entry name" value="ZnF_CHCC"/>
    <property type="match status" value="1"/>
</dbReference>
<dbReference type="KEGG" id="lpav:PLANPX_2016"/>
<dbReference type="SUPFAM" id="SSF56731">
    <property type="entry name" value="DNA primase core"/>
    <property type="match status" value="1"/>
</dbReference>
<evidence type="ECO:0000256" key="4">
    <source>
        <dbReference type="ARBA" id="ARBA00022695"/>
    </source>
</evidence>
<dbReference type="InterPro" id="IPR036977">
    <property type="entry name" value="DNA_primase_Znf_CHC2"/>
</dbReference>
<dbReference type="GO" id="GO:0003899">
    <property type="term" value="F:DNA-directed RNA polymerase activity"/>
    <property type="evidence" value="ECO:0007669"/>
    <property type="project" value="UniProtKB-UniRule"/>
</dbReference>
<keyword evidence="2 12" id="KW-0639">Primosome</keyword>
<keyword evidence="7 12" id="KW-0863">Zinc-finger</keyword>
<evidence type="ECO:0000256" key="14">
    <source>
        <dbReference type="PIRSR" id="PIRSR002811-1"/>
    </source>
</evidence>
<evidence type="ECO:0000256" key="11">
    <source>
        <dbReference type="ARBA" id="ARBA00023163"/>
    </source>
</evidence>
<keyword evidence="17" id="KW-1185">Reference proteome</keyword>
<evidence type="ECO:0000256" key="12">
    <source>
        <dbReference type="HAMAP-Rule" id="MF_00974"/>
    </source>
</evidence>
<dbReference type="PANTHER" id="PTHR30313">
    <property type="entry name" value="DNA PRIMASE"/>
    <property type="match status" value="1"/>
</dbReference>
<name>A0A5K7X6P8_9BACT</name>
<dbReference type="PANTHER" id="PTHR30313:SF2">
    <property type="entry name" value="DNA PRIMASE"/>
    <property type="match status" value="1"/>
</dbReference>
<dbReference type="InterPro" id="IPR016136">
    <property type="entry name" value="DNA_helicase_N/primase_C"/>
</dbReference>
<evidence type="ECO:0000256" key="10">
    <source>
        <dbReference type="ARBA" id="ARBA00023125"/>
    </source>
</evidence>
<keyword evidence="4 12" id="KW-0548">Nucleotidyltransferase</keyword>
<dbReference type="NCBIfam" id="TIGR01391">
    <property type="entry name" value="dnaG"/>
    <property type="match status" value="1"/>
</dbReference>
<dbReference type="Gene3D" id="3.90.980.10">
    <property type="entry name" value="DNA primase, catalytic core, N-terminal domain"/>
    <property type="match status" value="1"/>
</dbReference>
<keyword evidence="11 12" id="KW-0804">Transcription</keyword>
<dbReference type="GO" id="GO:0006269">
    <property type="term" value="P:DNA replication, synthesis of primer"/>
    <property type="evidence" value="ECO:0007669"/>
    <property type="project" value="UniProtKB-UniRule"/>
</dbReference>
<evidence type="ECO:0000256" key="5">
    <source>
        <dbReference type="ARBA" id="ARBA00022705"/>
    </source>
</evidence>
<evidence type="ECO:0000256" key="8">
    <source>
        <dbReference type="ARBA" id="ARBA00022833"/>
    </source>
</evidence>
<dbReference type="Pfam" id="PF01807">
    <property type="entry name" value="Zn_ribbon_DnaG"/>
    <property type="match status" value="1"/>
</dbReference>
<keyword evidence="1 12" id="KW-0240">DNA-directed RNA polymerase</keyword>
<dbReference type="Pfam" id="PF08275">
    <property type="entry name" value="DNAG_N"/>
    <property type="match status" value="1"/>
</dbReference>
<dbReference type="GO" id="GO:0005737">
    <property type="term" value="C:cytoplasm"/>
    <property type="evidence" value="ECO:0007669"/>
    <property type="project" value="TreeGrafter"/>
</dbReference>
<keyword evidence="5 12" id="KW-0235">DNA replication</keyword>
<dbReference type="SMART" id="SM00493">
    <property type="entry name" value="TOPRIM"/>
    <property type="match status" value="1"/>
</dbReference>
<sequence>MSLSSLQDAKEQIRQAIDIVDLIGGYIALRRQGRSFVGLCPWHDDAKPSFTVNPDRQSFKCWPCDVGGDIFTFVMRAEGMEFREALEMLADRAGVSLAPANRLENQADNPFERRNLLKAMAWAEEQFHQCLLRSPGAEPARRYLADRGVNEESIAAFHIGFSPNEWDWMLKRGATANWQPAVLERVGLIGKREAGGYYDRFRGRLMFSIRDSRARTIAFGGRVLPEFKRDNDAKYVNSPETPLFNKSSELYALDLARDAIAKEGGVLVMEGYTDVIMAHQHGVKHAVAVLGTALGEKHVPLIRRFTDKITLVLDGDAAGQNRTLDILDNLLALFVAHEVELKILSLPEGADPCDVIRSHGSDEFRRLLTQSVDALEHKINAVTKGLAPGAAPHQSAQAVEAILATLAKMLPTGASASSTAFVREQQMLVQIARRFGLAEETLRTRLKAVRQAAASLVRSTPLGRNAEQSTPVAPKPVPQKLSAWDRELLEIVLCGGDLMDALLEQIHEEDVEHPIARQIYAMAAEMYHDGVTPTFASLMNATEDSAVKNLLVGCDEVGQLKLNADVQKRFSDLLADRERRHTEARHRMTVAELKTNQLDSEQADRALVALFNDLKRRQAGSTPTDG</sequence>
<evidence type="ECO:0000259" key="15">
    <source>
        <dbReference type="PROSITE" id="PS50880"/>
    </source>
</evidence>
<dbReference type="InterPro" id="IPR030846">
    <property type="entry name" value="DnaG_bac"/>
</dbReference>
<evidence type="ECO:0000256" key="1">
    <source>
        <dbReference type="ARBA" id="ARBA00022478"/>
    </source>
</evidence>
<dbReference type="GO" id="GO:0000428">
    <property type="term" value="C:DNA-directed RNA polymerase complex"/>
    <property type="evidence" value="ECO:0007669"/>
    <property type="project" value="UniProtKB-KW"/>
</dbReference>
<comment type="catalytic activity">
    <reaction evidence="12">
        <text>ssDNA + n NTP = ssDNA/pppN(pN)n-1 hybrid + (n-1) diphosphate.</text>
        <dbReference type="EC" id="2.7.7.101"/>
    </reaction>
</comment>
<dbReference type="InterPro" id="IPR034151">
    <property type="entry name" value="TOPRIM_DnaG_bac"/>
</dbReference>
<comment type="domain">
    <text evidence="12">Contains an N-terminal zinc-binding domain, a central core domain that contains the primase activity, and a C-terminal DnaB-binding domain.</text>
</comment>
<dbReference type="EC" id="2.7.7.101" evidence="12"/>
<dbReference type="PROSITE" id="PS50880">
    <property type="entry name" value="TOPRIM"/>
    <property type="match status" value="1"/>
</dbReference>
<reference evidence="17" key="1">
    <citation type="submission" date="2019-10" db="EMBL/GenBank/DDBJ databases">
        <title>Lacipirellula parvula gen. nov., sp. nov., representing a lineage of planctomycetes widespread in freshwater anoxic habitats, and description of the family Lacipirellulaceae.</title>
        <authorList>
            <person name="Dedysh S.N."/>
            <person name="Kulichevskaya I.S."/>
            <person name="Beletsky A.V."/>
            <person name="Rakitin A.L."/>
            <person name="Mardanov A.V."/>
            <person name="Ivanova A.A."/>
            <person name="Saltykova V.X."/>
            <person name="Rijpstra W.I.C."/>
            <person name="Sinninghe Damste J.S."/>
            <person name="Ravin N.V."/>
        </authorList>
    </citation>
    <scope>NUCLEOTIDE SEQUENCE [LARGE SCALE GENOMIC DNA]</scope>
    <source>
        <strain evidence="17">PX69</strain>
    </source>
</reference>
<protein>
    <recommendedName>
        <fullName evidence="12 13">DNA primase</fullName>
        <ecNumber evidence="12">2.7.7.101</ecNumber>
    </recommendedName>
</protein>
<dbReference type="SUPFAM" id="SSF57783">
    <property type="entry name" value="Zinc beta-ribbon"/>
    <property type="match status" value="1"/>
</dbReference>
<evidence type="ECO:0000256" key="9">
    <source>
        <dbReference type="ARBA" id="ARBA00022842"/>
    </source>
</evidence>
<dbReference type="Gene3D" id="3.90.580.10">
    <property type="entry name" value="Zinc finger, CHC2-type domain"/>
    <property type="match status" value="1"/>
</dbReference>
<dbReference type="InterPro" id="IPR002694">
    <property type="entry name" value="Znf_CHC2"/>
</dbReference>
<keyword evidence="3 12" id="KW-0808">Transferase</keyword>
<dbReference type="GO" id="GO:0003677">
    <property type="term" value="F:DNA binding"/>
    <property type="evidence" value="ECO:0007669"/>
    <property type="project" value="UniProtKB-KW"/>
</dbReference>
<dbReference type="AlphaFoldDB" id="A0A5K7X6P8"/>
<dbReference type="PIRSF" id="PIRSF002811">
    <property type="entry name" value="DnaG"/>
    <property type="match status" value="1"/>
</dbReference>
<evidence type="ECO:0000313" key="16">
    <source>
        <dbReference type="EMBL" id="BBO32404.1"/>
    </source>
</evidence>
<evidence type="ECO:0000256" key="13">
    <source>
        <dbReference type="PIRNR" id="PIRNR002811"/>
    </source>
</evidence>
<dbReference type="EMBL" id="AP021861">
    <property type="protein sequence ID" value="BBO32404.1"/>
    <property type="molecule type" value="Genomic_DNA"/>
</dbReference>
<proteinExistence type="inferred from homology"/>
<comment type="cofactor">
    <cofactor evidence="12 13 14">
        <name>Zn(2+)</name>
        <dbReference type="ChEBI" id="CHEBI:29105"/>
    </cofactor>
    <text evidence="12 13 14">Binds 1 zinc ion per monomer.</text>
</comment>
<dbReference type="RefSeq" id="WP_152098379.1">
    <property type="nucleotide sequence ID" value="NZ_AP021861.1"/>
</dbReference>
<gene>
    <name evidence="12" type="primary">dnaG</name>
    <name evidence="16" type="ORF">PLANPX_2016</name>
</gene>
<evidence type="ECO:0000313" key="17">
    <source>
        <dbReference type="Proteomes" id="UP000326837"/>
    </source>
</evidence>
<evidence type="ECO:0000256" key="6">
    <source>
        <dbReference type="ARBA" id="ARBA00022723"/>
    </source>
</evidence>
<comment type="subunit">
    <text evidence="12">Monomer. Interacts with DnaB.</text>
</comment>
<dbReference type="CDD" id="cd03364">
    <property type="entry name" value="TOPRIM_DnaG_primases"/>
    <property type="match status" value="1"/>
</dbReference>
<dbReference type="GO" id="GO:1990077">
    <property type="term" value="C:primosome complex"/>
    <property type="evidence" value="ECO:0007669"/>
    <property type="project" value="UniProtKB-KW"/>
</dbReference>
<dbReference type="HAMAP" id="MF_00974">
    <property type="entry name" value="DNA_primase_DnaG"/>
    <property type="match status" value="1"/>
</dbReference>
<organism evidence="16 17">
    <name type="scientific">Lacipirellula parvula</name>
    <dbReference type="NCBI Taxonomy" id="2650471"/>
    <lineage>
        <taxon>Bacteria</taxon>
        <taxon>Pseudomonadati</taxon>
        <taxon>Planctomycetota</taxon>
        <taxon>Planctomycetia</taxon>
        <taxon>Pirellulales</taxon>
        <taxon>Lacipirellulaceae</taxon>
        <taxon>Lacipirellula</taxon>
    </lineage>
</organism>
<feature type="zinc finger region" description="CHC2-type" evidence="12 14">
    <location>
        <begin position="40"/>
        <end position="64"/>
    </location>
</feature>
<dbReference type="InterPro" id="IPR006171">
    <property type="entry name" value="TOPRIM_dom"/>
</dbReference>
<comment type="function">
    <text evidence="12 13">RNA polymerase that catalyzes the synthesis of short RNA molecules used as primers for DNA polymerase during DNA replication.</text>
</comment>
<dbReference type="Proteomes" id="UP000326837">
    <property type="component" value="Chromosome"/>
</dbReference>
<dbReference type="Gene3D" id="1.10.860.10">
    <property type="entry name" value="DNAb Helicase, Chain A"/>
    <property type="match status" value="1"/>
</dbReference>
<dbReference type="InterPro" id="IPR006295">
    <property type="entry name" value="DNA_primase_DnaG"/>
</dbReference>
<dbReference type="FunFam" id="3.90.580.10:FF:000001">
    <property type="entry name" value="DNA primase"/>
    <property type="match status" value="1"/>
</dbReference>